<feature type="domain" description="Fluoroacetyl-CoA-specific thioesterase-like" evidence="1">
    <location>
        <begin position="8"/>
        <end position="108"/>
    </location>
</feature>
<keyword evidence="3" id="KW-1185">Reference proteome</keyword>
<dbReference type="EMBL" id="CP033897">
    <property type="protein sequence ID" value="AZA10550.1"/>
    <property type="molecule type" value="Genomic_DNA"/>
</dbReference>
<dbReference type="RefSeq" id="WP_377018055.1">
    <property type="nucleotide sequence ID" value="NZ_JBHSSQ010000003.1"/>
</dbReference>
<dbReference type="Gene3D" id="3.10.129.10">
    <property type="entry name" value="Hotdog Thioesterase"/>
    <property type="match status" value="1"/>
</dbReference>
<dbReference type="Pfam" id="PF22636">
    <property type="entry name" value="FlK"/>
    <property type="match status" value="1"/>
</dbReference>
<name>A0A3G6J2D7_9CORY</name>
<gene>
    <name evidence="2" type="ORF">CGERO_01075</name>
</gene>
<dbReference type="Proteomes" id="UP000271587">
    <property type="component" value="Chromosome"/>
</dbReference>
<dbReference type="KEGG" id="cgk:CGERO_01075"/>
<protein>
    <recommendedName>
        <fullName evidence="1">Fluoroacetyl-CoA-specific thioesterase-like domain-containing protein</fullName>
    </recommendedName>
</protein>
<accession>A0A3G6J2D7</accession>
<organism evidence="2 3">
    <name type="scientific">Corynebacterium gerontici</name>
    <dbReference type="NCBI Taxonomy" id="2079234"/>
    <lineage>
        <taxon>Bacteria</taxon>
        <taxon>Bacillati</taxon>
        <taxon>Actinomycetota</taxon>
        <taxon>Actinomycetes</taxon>
        <taxon>Mycobacteriales</taxon>
        <taxon>Corynebacteriaceae</taxon>
        <taxon>Corynebacterium</taxon>
    </lineage>
</organism>
<evidence type="ECO:0000313" key="2">
    <source>
        <dbReference type="EMBL" id="AZA10550.1"/>
    </source>
</evidence>
<dbReference type="InterPro" id="IPR054485">
    <property type="entry name" value="FlK-like_dom"/>
</dbReference>
<dbReference type="AlphaFoldDB" id="A0A3G6J2D7"/>
<dbReference type="SUPFAM" id="SSF54637">
    <property type="entry name" value="Thioesterase/thiol ester dehydrase-isomerase"/>
    <property type="match status" value="1"/>
</dbReference>
<evidence type="ECO:0000313" key="3">
    <source>
        <dbReference type="Proteomes" id="UP000271587"/>
    </source>
</evidence>
<reference evidence="2 3" key="1">
    <citation type="submission" date="2018-11" db="EMBL/GenBank/DDBJ databases">
        <authorList>
            <person name="Kleinhagauer T."/>
            <person name="Glaeser S.P."/>
            <person name="Spergser J."/>
            <person name="Ruckert C."/>
            <person name="Kaempfer P."/>
            <person name="Busse H.-J."/>
        </authorList>
    </citation>
    <scope>NUCLEOTIDE SEQUENCE [LARGE SCALE GENOMIC DNA]</scope>
    <source>
        <strain evidence="2 3">W8</strain>
    </source>
</reference>
<proteinExistence type="predicted"/>
<sequence length="116" mass="12948">MTVLQHTVAESDLATQWRNDIPVVATPILIWLCELAAMRELENEGCDAFTVGFSHECKHVGACGLGEVVEVEARLVSQSESDYVFDCIARHGTKTLLSSKHIRKAVQRDRDDEDFS</sequence>
<evidence type="ECO:0000259" key="1">
    <source>
        <dbReference type="Pfam" id="PF22636"/>
    </source>
</evidence>
<dbReference type="InterPro" id="IPR029069">
    <property type="entry name" value="HotDog_dom_sf"/>
</dbReference>